<dbReference type="SUPFAM" id="SSF48452">
    <property type="entry name" value="TPR-like"/>
    <property type="match status" value="1"/>
</dbReference>
<dbReference type="Gene3D" id="1.25.40.10">
    <property type="entry name" value="Tetratricopeptide repeat domain"/>
    <property type="match status" value="1"/>
</dbReference>
<evidence type="ECO:0000313" key="4">
    <source>
        <dbReference type="Proteomes" id="UP000003175"/>
    </source>
</evidence>
<feature type="compositionally biased region" description="Basic and acidic residues" evidence="1">
    <location>
        <begin position="70"/>
        <end position="90"/>
    </location>
</feature>
<reference evidence="3 4" key="1">
    <citation type="submission" date="2011-08" db="EMBL/GenBank/DDBJ databases">
        <title>The Genome Sequence of Selenomonas noxia F0398.</title>
        <authorList>
            <consortium name="The Broad Institute Genome Sequencing Platform"/>
            <person name="Earl A."/>
            <person name="Ward D."/>
            <person name="Feldgarden M."/>
            <person name="Gevers D."/>
            <person name="Izard J."/>
            <person name="Ganesan A."/>
            <person name="Blanton J.M."/>
            <person name="Baranova O.V."/>
            <person name="Tanner A.C."/>
            <person name="Dewhirst F.E."/>
            <person name="Young S.K."/>
            <person name="Zeng Q."/>
            <person name="Gargeya S."/>
            <person name="Fitzgerald M."/>
            <person name="Haas B."/>
            <person name="Abouelleil A."/>
            <person name="Alvarado L."/>
            <person name="Arachchi H.M."/>
            <person name="Berlin A."/>
            <person name="Brown A."/>
            <person name="Chapman S.B."/>
            <person name="Chen Z."/>
            <person name="Dunbar C."/>
            <person name="Freedman E."/>
            <person name="Gearin G."/>
            <person name="Gellesch M."/>
            <person name="Goldberg J."/>
            <person name="Griggs A."/>
            <person name="Gujja S."/>
            <person name="Heiman D."/>
            <person name="Howarth C."/>
            <person name="Larson L."/>
            <person name="Lui A."/>
            <person name="MacDonald P.J.P."/>
            <person name="Montmayeur A."/>
            <person name="Murphy C."/>
            <person name="Neiman D."/>
            <person name="Pearson M."/>
            <person name="Priest M."/>
            <person name="Roberts A."/>
            <person name="Saif S."/>
            <person name="Shea T."/>
            <person name="Shenoy N."/>
            <person name="Sisk P."/>
            <person name="Stolte C."/>
            <person name="Sykes S."/>
            <person name="Wortman J."/>
            <person name="Nusbaum C."/>
            <person name="Birren B."/>
        </authorList>
    </citation>
    <scope>NUCLEOTIDE SEQUENCE [LARGE SCALE GENOMIC DNA]</scope>
    <source>
        <strain evidence="3 4">F0398</strain>
    </source>
</reference>
<feature type="region of interest" description="Disordered" evidence="1">
    <location>
        <begin position="70"/>
        <end position="107"/>
    </location>
</feature>
<gene>
    <name evidence="3" type="ORF">HMPREF9432_01343</name>
</gene>
<feature type="transmembrane region" description="Helical" evidence="2">
    <location>
        <begin position="36"/>
        <end position="54"/>
    </location>
</feature>
<evidence type="ECO:0000256" key="2">
    <source>
        <dbReference type="SAM" id="Phobius"/>
    </source>
</evidence>
<evidence type="ECO:0000313" key="3">
    <source>
        <dbReference type="EMBL" id="EHG24493.1"/>
    </source>
</evidence>
<dbReference type="InterPro" id="IPR011990">
    <property type="entry name" value="TPR-like_helical_dom_sf"/>
</dbReference>
<sequence length="239" mass="25740">MQTQIRLSSLGFAALISAVLVAGAIALHPPLTRAYCIRFAGLIAGAGLVVTLYDRAMTAHARRRAEEELRTFTEEHAEESARAAAEDRTAPDSPGQDPAALPSDAAAAADDDLPESLDGLLDAAHAATEHMPLRAVAAYRRALARYPDDSYMPYLIIELSTLYKRMGDYDAALALFDEMLALPVVAKNAVVVQEFQRSRRFLGAVSAMLAAQGTPALPYGEIPKELLAEADRRAEHPTI</sequence>
<accession>A0ABN0DP86</accession>
<proteinExistence type="predicted"/>
<keyword evidence="2" id="KW-0812">Transmembrane</keyword>
<feature type="compositionally biased region" description="Low complexity" evidence="1">
    <location>
        <begin position="97"/>
        <end position="107"/>
    </location>
</feature>
<keyword evidence="4" id="KW-1185">Reference proteome</keyword>
<dbReference type="Proteomes" id="UP000003175">
    <property type="component" value="Unassembled WGS sequence"/>
</dbReference>
<evidence type="ECO:0008006" key="5">
    <source>
        <dbReference type="Google" id="ProtNLM"/>
    </source>
</evidence>
<protein>
    <recommendedName>
        <fullName evidence="5">Conjugal transfer protein TraD</fullName>
    </recommendedName>
</protein>
<keyword evidence="2" id="KW-0472">Membrane</keyword>
<dbReference type="RefSeq" id="WP_006696601.1">
    <property type="nucleotide sequence ID" value="NZ_JH376859.1"/>
</dbReference>
<keyword evidence="2" id="KW-1133">Transmembrane helix</keyword>
<evidence type="ECO:0000256" key="1">
    <source>
        <dbReference type="SAM" id="MobiDB-lite"/>
    </source>
</evidence>
<name>A0ABN0DP86_9FIRM</name>
<organism evidence="3 4">
    <name type="scientific">Selenomonas noxia F0398</name>
    <dbReference type="NCBI Taxonomy" id="702437"/>
    <lineage>
        <taxon>Bacteria</taxon>
        <taxon>Bacillati</taxon>
        <taxon>Bacillota</taxon>
        <taxon>Negativicutes</taxon>
        <taxon>Selenomonadales</taxon>
        <taxon>Selenomonadaceae</taxon>
        <taxon>Selenomonas</taxon>
    </lineage>
</organism>
<dbReference type="EMBL" id="ADGH01000012">
    <property type="protein sequence ID" value="EHG24493.1"/>
    <property type="molecule type" value="Genomic_DNA"/>
</dbReference>
<comment type="caution">
    <text evidence="3">The sequence shown here is derived from an EMBL/GenBank/DDBJ whole genome shotgun (WGS) entry which is preliminary data.</text>
</comment>